<comment type="similarity">
    <text evidence="3">Belongs to the Gfo/Idh/MocA family.</text>
</comment>
<dbReference type="RefSeq" id="WP_123823656.1">
    <property type="nucleotide sequence ID" value="NZ_RKMF01000001.1"/>
</dbReference>
<gene>
    <name evidence="3" type="primary">iolG</name>
    <name evidence="6" type="ORF">EDL96_01445</name>
</gene>
<organism evidence="6 7">
    <name type="scientific">Kocuria soli</name>
    <dbReference type="NCBI Taxonomy" id="2485125"/>
    <lineage>
        <taxon>Bacteria</taxon>
        <taxon>Bacillati</taxon>
        <taxon>Actinomycetota</taxon>
        <taxon>Actinomycetes</taxon>
        <taxon>Micrococcales</taxon>
        <taxon>Micrococcaceae</taxon>
        <taxon>Kocuria</taxon>
    </lineage>
</organism>
<comment type="catalytic activity">
    <reaction evidence="3">
        <text>myo-inositol + NAD(+) = scyllo-inosose + NADH + H(+)</text>
        <dbReference type="Rhea" id="RHEA:16949"/>
        <dbReference type="ChEBI" id="CHEBI:15378"/>
        <dbReference type="ChEBI" id="CHEBI:17268"/>
        <dbReference type="ChEBI" id="CHEBI:17811"/>
        <dbReference type="ChEBI" id="CHEBI:57540"/>
        <dbReference type="ChEBI" id="CHEBI:57945"/>
        <dbReference type="EC" id="1.1.1.18"/>
    </reaction>
</comment>
<comment type="caution">
    <text evidence="6">The sequence shown here is derived from an EMBL/GenBank/DDBJ whole genome shotgun (WGS) entry which is preliminary data.</text>
</comment>
<dbReference type="GO" id="GO:0019310">
    <property type="term" value="P:inositol catabolic process"/>
    <property type="evidence" value="ECO:0007669"/>
    <property type="project" value="UniProtKB-UniRule"/>
</dbReference>
<feature type="domain" description="Gfo/Idh/MocA-like oxidoreductase N-terminal" evidence="4">
    <location>
        <begin position="9"/>
        <end position="128"/>
    </location>
</feature>
<feature type="domain" description="GFO/IDH/MocA-like oxidoreductase" evidence="5">
    <location>
        <begin position="137"/>
        <end position="251"/>
    </location>
</feature>
<proteinExistence type="inferred from homology"/>
<dbReference type="InterPro" id="IPR055170">
    <property type="entry name" value="GFO_IDH_MocA-like_dom"/>
</dbReference>
<comment type="subunit">
    <text evidence="3">Homotetramer.</text>
</comment>
<dbReference type="InterPro" id="IPR023794">
    <property type="entry name" value="MI/DCI_dehydrogenase"/>
</dbReference>
<evidence type="ECO:0000259" key="5">
    <source>
        <dbReference type="Pfam" id="PF22725"/>
    </source>
</evidence>
<dbReference type="PANTHER" id="PTHR43593">
    <property type="match status" value="1"/>
</dbReference>
<evidence type="ECO:0000256" key="2">
    <source>
        <dbReference type="ARBA" id="ARBA00023027"/>
    </source>
</evidence>
<protein>
    <recommendedName>
        <fullName evidence="3">Inositol 2-dehydrogenase</fullName>
        <ecNumber evidence="3">1.1.1.18</ecNumber>
    </recommendedName>
    <alternativeName>
        <fullName evidence="3">Myo-inositol 2-dehydrogenase</fullName>
        <shortName evidence="3">MI 2-dehydrogenase</shortName>
    </alternativeName>
</protein>
<accession>A0A3N3ZTY8</accession>
<dbReference type="OrthoDB" id="256869at2"/>
<dbReference type="InterPro" id="IPR036291">
    <property type="entry name" value="NAD(P)-bd_dom_sf"/>
</dbReference>
<dbReference type="GO" id="GO:0000166">
    <property type="term" value="F:nucleotide binding"/>
    <property type="evidence" value="ECO:0007669"/>
    <property type="project" value="InterPro"/>
</dbReference>
<dbReference type="Gene3D" id="3.30.360.10">
    <property type="entry name" value="Dihydrodipicolinate Reductase, domain 2"/>
    <property type="match status" value="1"/>
</dbReference>
<dbReference type="EC" id="1.1.1.18" evidence="3"/>
<dbReference type="HAMAP" id="MF_01671">
    <property type="entry name" value="IolG"/>
    <property type="match status" value="1"/>
</dbReference>
<reference evidence="6 7" key="1">
    <citation type="submission" date="2018-10" db="EMBL/GenBank/DDBJ databases">
        <title>Kocuria sp. M5W7-7, whole genome shotgun sequence.</title>
        <authorList>
            <person name="Tuo L."/>
        </authorList>
    </citation>
    <scope>NUCLEOTIDE SEQUENCE [LARGE SCALE GENOMIC DNA]</scope>
    <source>
        <strain evidence="6 7">M5W7-7</strain>
    </source>
</reference>
<dbReference type="InterPro" id="IPR050424">
    <property type="entry name" value="Gfo-Idh-MocA_inositol_DH"/>
</dbReference>
<evidence type="ECO:0000313" key="7">
    <source>
        <dbReference type="Proteomes" id="UP000270616"/>
    </source>
</evidence>
<sequence>MTSNPTTSLRVAVVGAGRMGADHIERLHTVTRRAEVTAVVDVDEARAQAAVAHIDGASAYTTIEDALAAGVDAVILATPGFLHEEALLPLIERGIPVLCEKPLTPDPESALRVVEAEAAAGRRLIQVGFMRRYDAGYRALRELIAGGDQGELLLLHHQHRNADVPPGFTNQMIIHDSVVHEFDAVRFLTGEEIVSVQVRRGKSTSLAPEGLNDPQRVMIETASGVLADVEIFVCAQLGYQVDTQASFERGVASVSGAAALELTADRTKGRPIDASFETRFKDAYDLEVQEWVDSVLTGEPAGPSAWDGYATAACCAAGVASQESGAIEPVQLAERPALYR</sequence>
<dbReference type="AlphaFoldDB" id="A0A3N3ZTY8"/>
<comment type="function">
    <text evidence="3">Involved in the oxidation of myo-inositol (MI) to 2-keto-myo-inositol (2KMI or 2-inosose).</text>
</comment>
<dbReference type="GO" id="GO:0050112">
    <property type="term" value="F:inositol 2-dehydrogenase (NAD+) activity"/>
    <property type="evidence" value="ECO:0007669"/>
    <property type="project" value="UniProtKB-UniRule"/>
</dbReference>
<evidence type="ECO:0000259" key="4">
    <source>
        <dbReference type="Pfam" id="PF01408"/>
    </source>
</evidence>
<evidence type="ECO:0000313" key="6">
    <source>
        <dbReference type="EMBL" id="ROZ65761.1"/>
    </source>
</evidence>
<dbReference type="SUPFAM" id="SSF51735">
    <property type="entry name" value="NAD(P)-binding Rossmann-fold domains"/>
    <property type="match status" value="1"/>
</dbReference>
<dbReference type="PANTHER" id="PTHR43593:SF1">
    <property type="entry name" value="INOSITOL 2-DEHYDROGENASE"/>
    <property type="match status" value="1"/>
</dbReference>
<keyword evidence="2 3" id="KW-0520">NAD</keyword>
<dbReference type="EMBL" id="RKMF01000001">
    <property type="protein sequence ID" value="ROZ65761.1"/>
    <property type="molecule type" value="Genomic_DNA"/>
</dbReference>
<keyword evidence="1 3" id="KW-0560">Oxidoreductase</keyword>
<dbReference type="InterPro" id="IPR000683">
    <property type="entry name" value="Gfo/Idh/MocA-like_OxRdtase_N"/>
</dbReference>
<evidence type="ECO:0000256" key="3">
    <source>
        <dbReference type="HAMAP-Rule" id="MF_01671"/>
    </source>
</evidence>
<keyword evidence="7" id="KW-1185">Reference proteome</keyword>
<dbReference type="Gene3D" id="3.40.50.720">
    <property type="entry name" value="NAD(P)-binding Rossmann-like Domain"/>
    <property type="match status" value="1"/>
</dbReference>
<dbReference type="SUPFAM" id="SSF55347">
    <property type="entry name" value="Glyceraldehyde-3-phosphate dehydrogenase-like, C-terminal domain"/>
    <property type="match status" value="1"/>
</dbReference>
<dbReference type="Pfam" id="PF01408">
    <property type="entry name" value="GFO_IDH_MocA"/>
    <property type="match status" value="1"/>
</dbReference>
<dbReference type="Pfam" id="PF22725">
    <property type="entry name" value="GFO_IDH_MocA_C3"/>
    <property type="match status" value="1"/>
</dbReference>
<dbReference type="Proteomes" id="UP000270616">
    <property type="component" value="Unassembled WGS sequence"/>
</dbReference>
<name>A0A3N3ZTY8_9MICC</name>
<evidence type="ECO:0000256" key="1">
    <source>
        <dbReference type="ARBA" id="ARBA00023002"/>
    </source>
</evidence>